<feature type="region of interest" description="Disordered" evidence="8">
    <location>
        <begin position="388"/>
        <end position="412"/>
    </location>
</feature>
<evidence type="ECO:0000256" key="9">
    <source>
        <dbReference type="SAM" id="Phobius"/>
    </source>
</evidence>
<proteinExistence type="inferred from homology"/>
<evidence type="ECO:0000313" key="11">
    <source>
        <dbReference type="EMBL" id="EDW63586.1"/>
    </source>
</evidence>
<evidence type="ECO:0000256" key="2">
    <source>
        <dbReference type="ARBA" id="ARBA00005748"/>
    </source>
</evidence>
<dbReference type="HOGENOM" id="CLU_046196_0_0_1"/>
<gene>
    <name evidence="11" type="primary">Dvir\GJ12260</name>
    <name evidence="11" type="ORF">Dvir_GJ12260</name>
</gene>
<dbReference type="PANTHER" id="PTHR13598:SF1">
    <property type="entry name" value="AT07567P-RELATED"/>
    <property type="match status" value="1"/>
</dbReference>
<dbReference type="FunCoup" id="B4LRJ1">
    <property type="interactions" value="2"/>
</dbReference>
<feature type="compositionally biased region" description="Low complexity" evidence="8">
    <location>
        <begin position="394"/>
        <end position="412"/>
    </location>
</feature>
<evidence type="ECO:0000256" key="10">
    <source>
        <dbReference type="SAM" id="SignalP"/>
    </source>
</evidence>
<dbReference type="GO" id="GO:0005637">
    <property type="term" value="C:nuclear inner membrane"/>
    <property type="evidence" value="ECO:0007669"/>
    <property type="project" value="UniProtKB-SubCell"/>
</dbReference>
<keyword evidence="6 9" id="KW-0472">Membrane</keyword>
<keyword evidence="5 9" id="KW-1133">Transmembrane helix</keyword>
<dbReference type="Pfam" id="PF10225">
    <property type="entry name" value="NEMP"/>
    <property type="match status" value="1"/>
</dbReference>
<organism evidence="11 12">
    <name type="scientific">Drosophila virilis</name>
    <name type="common">Fruit fly</name>
    <dbReference type="NCBI Taxonomy" id="7244"/>
    <lineage>
        <taxon>Eukaryota</taxon>
        <taxon>Metazoa</taxon>
        <taxon>Ecdysozoa</taxon>
        <taxon>Arthropoda</taxon>
        <taxon>Hexapoda</taxon>
        <taxon>Insecta</taxon>
        <taxon>Pterygota</taxon>
        <taxon>Neoptera</taxon>
        <taxon>Endopterygota</taxon>
        <taxon>Diptera</taxon>
        <taxon>Brachycera</taxon>
        <taxon>Muscomorpha</taxon>
        <taxon>Ephydroidea</taxon>
        <taxon>Drosophilidae</taxon>
        <taxon>Drosophila</taxon>
    </lineage>
</organism>
<evidence type="ECO:0000313" key="12">
    <source>
        <dbReference type="Proteomes" id="UP000008792"/>
    </source>
</evidence>
<comment type="subcellular location">
    <subcellularLocation>
        <location evidence="1">Nucleus inner membrane</location>
        <topology evidence="1">Multi-pass membrane protein</topology>
        <orientation evidence="1">Nucleoplasmic side</orientation>
    </subcellularLocation>
</comment>
<keyword evidence="3 9" id="KW-0812">Transmembrane</keyword>
<keyword evidence="4 10" id="KW-0732">Signal</keyword>
<protein>
    <submittedName>
        <fullName evidence="11">Uncharacterized protein</fullName>
    </submittedName>
</protein>
<feature type="transmembrane region" description="Helical" evidence="9">
    <location>
        <begin position="284"/>
        <end position="305"/>
    </location>
</feature>
<dbReference type="EMBL" id="CH940649">
    <property type="protein sequence ID" value="EDW63586.1"/>
    <property type="molecule type" value="Genomic_DNA"/>
</dbReference>
<evidence type="ECO:0000256" key="4">
    <source>
        <dbReference type="ARBA" id="ARBA00022729"/>
    </source>
</evidence>
<keyword evidence="7" id="KW-0539">Nucleus</keyword>
<feature type="chain" id="PRO_5002816549" evidence="10">
    <location>
        <begin position="17"/>
        <end position="471"/>
    </location>
</feature>
<accession>B4LRJ1</accession>
<reference evidence="11 12" key="1">
    <citation type="journal article" date="2007" name="Nature">
        <title>Evolution of genes and genomes on the Drosophila phylogeny.</title>
        <authorList>
            <consortium name="Drosophila 12 Genomes Consortium"/>
            <person name="Clark A.G."/>
            <person name="Eisen M.B."/>
            <person name="Smith D.R."/>
            <person name="Bergman C.M."/>
            <person name="Oliver B."/>
            <person name="Markow T.A."/>
            <person name="Kaufman T.C."/>
            <person name="Kellis M."/>
            <person name="Gelbart W."/>
            <person name="Iyer V.N."/>
            <person name="Pollard D.A."/>
            <person name="Sackton T.B."/>
            <person name="Larracuente A.M."/>
            <person name="Singh N.D."/>
            <person name="Abad J.P."/>
            <person name="Abt D.N."/>
            <person name="Adryan B."/>
            <person name="Aguade M."/>
            <person name="Akashi H."/>
            <person name="Anderson W.W."/>
            <person name="Aquadro C.F."/>
            <person name="Ardell D.H."/>
            <person name="Arguello R."/>
            <person name="Artieri C.G."/>
            <person name="Barbash D.A."/>
            <person name="Barker D."/>
            <person name="Barsanti P."/>
            <person name="Batterham P."/>
            <person name="Batzoglou S."/>
            <person name="Begun D."/>
            <person name="Bhutkar A."/>
            <person name="Blanco E."/>
            <person name="Bosak S.A."/>
            <person name="Bradley R.K."/>
            <person name="Brand A.D."/>
            <person name="Brent M.R."/>
            <person name="Brooks A.N."/>
            <person name="Brown R.H."/>
            <person name="Butlin R.K."/>
            <person name="Caggese C."/>
            <person name="Calvi B.R."/>
            <person name="Bernardo de Carvalho A."/>
            <person name="Caspi A."/>
            <person name="Castrezana S."/>
            <person name="Celniker S.E."/>
            <person name="Chang J.L."/>
            <person name="Chapple C."/>
            <person name="Chatterji S."/>
            <person name="Chinwalla A."/>
            <person name="Civetta A."/>
            <person name="Clifton S.W."/>
            <person name="Comeron J.M."/>
            <person name="Costello J.C."/>
            <person name="Coyne J.A."/>
            <person name="Daub J."/>
            <person name="David R.G."/>
            <person name="Delcher A.L."/>
            <person name="Delehaunty K."/>
            <person name="Do C.B."/>
            <person name="Ebling H."/>
            <person name="Edwards K."/>
            <person name="Eickbush T."/>
            <person name="Evans J.D."/>
            <person name="Filipski A."/>
            <person name="Findeiss S."/>
            <person name="Freyhult E."/>
            <person name="Fulton L."/>
            <person name="Fulton R."/>
            <person name="Garcia A.C."/>
            <person name="Gardiner A."/>
            <person name="Garfield D.A."/>
            <person name="Garvin B.E."/>
            <person name="Gibson G."/>
            <person name="Gilbert D."/>
            <person name="Gnerre S."/>
            <person name="Godfrey J."/>
            <person name="Good R."/>
            <person name="Gotea V."/>
            <person name="Gravely B."/>
            <person name="Greenberg A.J."/>
            <person name="Griffiths-Jones S."/>
            <person name="Gross S."/>
            <person name="Guigo R."/>
            <person name="Gustafson E.A."/>
            <person name="Haerty W."/>
            <person name="Hahn M.W."/>
            <person name="Halligan D.L."/>
            <person name="Halpern A.L."/>
            <person name="Halter G.M."/>
            <person name="Han M.V."/>
            <person name="Heger A."/>
            <person name="Hillier L."/>
            <person name="Hinrichs A.S."/>
            <person name="Holmes I."/>
            <person name="Hoskins R.A."/>
            <person name="Hubisz M.J."/>
            <person name="Hultmark D."/>
            <person name="Huntley M.A."/>
            <person name="Jaffe D.B."/>
            <person name="Jagadeeshan S."/>
            <person name="Jeck W.R."/>
            <person name="Johnson J."/>
            <person name="Jones C.D."/>
            <person name="Jordan W.C."/>
            <person name="Karpen G.H."/>
            <person name="Kataoka E."/>
            <person name="Keightley P.D."/>
            <person name="Kheradpour P."/>
            <person name="Kirkness E.F."/>
            <person name="Koerich L.B."/>
            <person name="Kristiansen K."/>
            <person name="Kudrna D."/>
            <person name="Kulathinal R.J."/>
            <person name="Kumar S."/>
            <person name="Kwok R."/>
            <person name="Lander E."/>
            <person name="Langley C.H."/>
            <person name="Lapoint R."/>
            <person name="Lazzaro B.P."/>
            <person name="Lee S.J."/>
            <person name="Levesque L."/>
            <person name="Li R."/>
            <person name="Lin C.F."/>
            <person name="Lin M.F."/>
            <person name="Lindblad-Toh K."/>
            <person name="Llopart A."/>
            <person name="Long M."/>
            <person name="Low L."/>
            <person name="Lozovsky E."/>
            <person name="Lu J."/>
            <person name="Luo M."/>
            <person name="Machado C.A."/>
            <person name="Makalowski W."/>
            <person name="Marzo M."/>
            <person name="Matsuda M."/>
            <person name="Matzkin L."/>
            <person name="McAllister B."/>
            <person name="McBride C.S."/>
            <person name="McKernan B."/>
            <person name="McKernan K."/>
            <person name="Mendez-Lago M."/>
            <person name="Minx P."/>
            <person name="Mollenhauer M.U."/>
            <person name="Montooth K."/>
            <person name="Mount S.M."/>
            <person name="Mu X."/>
            <person name="Myers E."/>
            <person name="Negre B."/>
            <person name="Newfeld S."/>
            <person name="Nielsen R."/>
            <person name="Noor M.A."/>
            <person name="O'Grady P."/>
            <person name="Pachter L."/>
            <person name="Papaceit M."/>
            <person name="Parisi M.J."/>
            <person name="Parisi M."/>
            <person name="Parts L."/>
            <person name="Pedersen J.S."/>
            <person name="Pesole G."/>
            <person name="Phillippy A.M."/>
            <person name="Ponting C.P."/>
            <person name="Pop M."/>
            <person name="Porcelli D."/>
            <person name="Powell J.R."/>
            <person name="Prohaska S."/>
            <person name="Pruitt K."/>
            <person name="Puig M."/>
            <person name="Quesneville H."/>
            <person name="Ram K.R."/>
            <person name="Rand D."/>
            <person name="Rasmussen M.D."/>
            <person name="Reed L.K."/>
            <person name="Reenan R."/>
            <person name="Reily A."/>
            <person name="Remington K.A."/>
            <person name="Rieger T.T."/>
            <person name="Ritchie M.G."/>
            <person name="Robin C."/>
            <person name="Rogers Y.H."/>
            <person name="Rohde C."/>
            <person name="Rozas J."/>
            <person name="Rubenfield M.J."/>
            <person name="Ruiz A."/>
            <person name="Russo S."/>
            <person name="Salzberg S.L."/>
            <person name="Sanchez-Gracia A."/>
            <person name="Saranga D.J."/>
            <person name="Sato H."/>
            <person name="Schaeffer S.W."/>
            <person name="Schatz M.C."/>
            <person name="Schlenke T."/>
            <person name="Schwartz R."/>
            <person name="Segarra C."/>
            <person name="Singh R.S."/>
            <person name="Sirot L."/>
            <person name="Sirota M."/>
            <person name="Sisneros N.B."/>
            <person name="Smith C.D."/>
            <person name="Smith T.F."/>
            <person name="Spieth J."/>
            <person name="Stage D.E."/>
            <person name="Stark A."/>
            <person name="Stephan W."/>
            <person name="Strausberg R.L."/>
            <person name="Strempel S."/>
            <person name="Sturgill D."/>
            <person name="Sutton G."/>
            <person name="Sutton G.G."/>
            <person name="Tao W."/>
            <person name="Teichmann S."/>
            <person name="Tobari Y.N."/>
            <person name="Tomimura Y."/>
            <person name="Tsolas J.M."/>
            <person name="Valente V.L."/>
            <person name="Venter E."/>
            <person name="Venter J.C."/>
            <person name="Vicario S."/>
            <person name="Vieira F.G."/>
            <person name="Vilella A.J."/>
            <person name="Villasante A."/>
            <person name="Walenz B."/>
            <person name="Wang J."/>
            <person name="Wasserman M."/>
            <person name="Watts T."/>
            <person name="Wilson D."/>
            <person name="Wilson R.K."/>
            <person name="Wing R.A."/>
            <person name="Wolfner M.F."/>
            <person name="Wong A."/>
            <person name="Wong G.K."/>
            <person name="Wu C.I."/>
            <person name="Wu G."/>
            <person name="Yamamoto D."/>
            <person name="Yang H.P."/>
            <person name="Yang S.P."/>
            <person name="Yorke J.A."/>
            <person name="Yoshida K."/>
            <person name="Zdobnov E."/>
            <person name="Zhang P."/>
            <person name="Zhang Y."/>
            <person name="Zimin A.V."/>
            <person name="Baldwin J."/>
            <person name="Abdouelleil A."/>
            <person name="Abdulkadir J."/>
            <person name="Abebe A."/>
            <person name="Abera B."/>
            <person name="Abreu J."/>
            <person name="Acer S.C."/>
            <person name="Aftuck L."/>
            <person name="Alexander A."/>
            <person name="An P."/>
            <person name="Anderson E."/>
            <person name="Anderson S."/>
            <person name="Arachi H."/>
            <person name="Azer M."/>
            <person name="Bachantsang P."/>
            <person name="Barry A."/>
            <person name="Bayul T."/>
            <person name="Berlin A."/>
            <person name="Bessette D."/>
            <person name="Bloom T."/>
            <person name="Blye J."/>
            <person name="Boguslavskiy L."/>
            <person name="Bonnet C."/>
            <person name="Boukhgalter B."/>
            <person name="Bourzgui I."/>
            <person name="Brown A."/>
            <person name="Cahill P."/>
            <person name="Channer S."/>
            <person name="Cheshatsang Y."/>
            <person name="Chuda L."/>
            <person name="Citroen M."/>
            <person name="Collymore A."/>
            <person name="Cooke P."/>
            <person name="Costello M."/>
            <person name="D'Aco K."/>
            <person name="Daza R."/>
            <person name="De Haan G."/>
            <person name="DeGray S."/>
            <person name="DeMaso C."/>
            <person name="Dhargay N."/>
            <person name="Dooley K."/>
            <person name="Dooley E."/>
            <person name="Doricent M."/>
            <person name="Dorje P."/>
            <person name="Dorjee K."/>
            <person name="Dupes A."/>
            <person name="Elong R."/>
            <person name="Falk J."/>
            <person name="Farina A."/>
            <person name="Faro S."/>
            <person name="Ferguson D."/>
            <person name="Fisher S."/>
            <person name="Foley C.D."/>
            <person name="Franke A."/>
            <person name="Friedrich D."/>
            <person name="Gadbois L."/>
            <person name="Gearin G."/>
            <person name="Gearin C.R."/>
            <person name="Giannoukos G."/>
            <person name="Goode T."/>
            <person name="Graham J."/>
            <person name="Grandbois E."/>
            <person name="Grewal S."/>
            <person name="Gyaltsen K."/>
            <person name="Hafez N."/>
            <person name="Hagos B."/>
            <person name="Hall J."/>
            <person name="Henson C."/>
            <person name="Hollinger A."/>
            <person name="Honan T."/>
            <person name="Huard M.D."/>
            <person name="Hughes L."/>
            <person name="Hurhula B."/>
            <person name="Husby M.E."/>
            <person name="Kamat A."/>
            <person name="Kanga B."/>
            <person name="Kashin S."/>
            <person name="Khazanovich D."/>
            <person name="Kisner P."/>
            <person name="Lance K."/>
            <person name="Lara M."/>
            <person name="Lee W."/>
            <person name="Lennon N."/>
            <person name="Letendre F."/>
            <person name="LeVine R."/>
            <person name="Lipovsky A."/>
            <person name="Liu X."/>
            <person name="Liu J."/>
            <person name="Liu S."/>
            <person name="Lokyitsang T."/>
            <person name="Lokyitsang Y."/>
            <person name="Lubonja R."/>
            <person name="Lui A."/>
            <person name="MacDonald P."/>
            <person name="Magnisalis V."/>
            <person name="Maru K."/>
            <person name="Matthews C."/>
            <person name="McCusker W."/>
            <person name="McDonough S."/>
            <person name="Mehta T."/>
            <person name="Meldrim J."/>
            <person name="Meneus L."/>
            <person name="Mihai O."/>
            <person name="Mihalev A."/>
            <person name="Mihova T."/>
            <person name="Mittelman R."/>
            <person name="Mlenga V."/>
            <person name="Montmayeur A."/>
            <person name="Mulrain L."/>
            <person name="Navidi A."/>
            <person name="Naylor J."/>
            <person name="Negash T."/>
            <person name="Nguyen T."/>
            <person name="Nguyen N."/>
            <person name="Nicol R."/>
            <person name="Norbu C."/>
            <person name="Norbu N."/>
            <person name="Novod N."/>
            <person name="O'Neill B."/>
            <person name="Osman S."/>
            <person name="Markiewicz E."/>
            <person name="Oyono O.L."/>
            <person name="Patti C."/>
            <person name="Phunkhang P."/>
            <person name="Pierre F."/>
            <person name="Priest M."/>
            <person name="Raghuraman S."/>
            <person name="Rege F."/>
            <person name="Reyes R."/>
            <person name="Rise C."/>
            <person name="Rogov P."/>
            <person name="Ross K."/>
            <person name="Ryan E."/>
            <person name="Settipalli S."/>
            <person name="Shea T."/>
            <person name="Sherpa N."/>
            <person name="Shi L."/>
            <person name="Shih D."/>
            <person name="Sparrow T."/>
            <person name="Spaulding J."/>
            <person name="Stalker J."/>
            <person name="Stange-Thomann N."/>
            <person name="Stavropoulos S."/>
            <person name="Stone C."/>
            <person name="Strader C."/>
            <person name="Tesfaye S."/>
            <person name="Thomson T."/>
            <person name="Thoulutsang Y."/>
            <person name="Thoulutsang D."/>
            <person name="Topham K."/>
            <person name="Topping I."/>
            <person name="Tsamla T."/>
            <person name="Vassiliev H."/>
            <person name="Vo A."/>
            <person name="Wangchuk T."/>
            <person name="Wangdi T."/>
            <person name="Weiand M."/>
            <person name="Wilkinson J."/>
            <person name="Wilson A."/>
            <person name="Yadav S."/>
            <person name="Young G."/>
            <person name="Yu Q."/>
            <person name="Zembek L."/>
            <person name="Zhong D."/>
            <person name="Zimmer A."/>
            <person name="Zwirko Z."/>
            <person name="Jaffe D.B."/>
            <person name="Alvarez P."/>
            <person name="Brockman W."/>
            <person name="Butler J."/>
            <person name="Chin C."/>
            <person name="Gnerre S."/>
            <person name="Grabherr M."/>
            <person name="Kleber M."/>
            <person name="Mauceli E."/>
            <person name="MacCallum I."/>
        </authorList>
    </citation>
    <scope>NUCLEOTIDE SEQUENCE [LARGE SCALE GENOMIC DNA]</scope>
    <source>
        <strain evidence="12">Tucson 15010-1051.87</strain>
    </source>
</reference>
<evidence type="ECO:0000256" key="3">
    <source>
        <dbReference type="ARBA" id="ARBA00022692"/>
    </source>
</evidence>
<dbReference type="Proteomes" id="UP000008792">
    <property type="component" value="Unassembled WGS sequence"/>
</dbReference>
<name>B4LRJ1_DROVI</name>
<sequence>MLQSFCLILLATGASSRYNIFKEKFNEQLVTYLHAGKPQVQDALTLLQTVYSQNRIHIYCRRDQPLRLHNIFQSNRLQLITKAPNVDYVQYRAATAQGVYEAHLQRRECHEGKLLAAGVQQVRYITLPAHAHACYGIYTDQAYNLTLLQVRCDRERVARFVLGLGLWLAETFTPLGETIFCLYAVAIALGIHLASVGAVCLVLLSRGDRKLNYLRPVGANFKLVLEQHPTGVLLALIGGGWLLFNACRQHRDLWQHRKVRRFHCRLLRLLAYVLIGGASNHPRFGWYCVCLLLPWPELYWLLCWLRREAVKIQRQVLPPQPRRLLSEREFLAQAGYETHRALGNMRQRLRVASPSWEQLAQLQAPQQFARFLSSGAYEIENPRTWNDHDLYTTSSNNSSSSNSGNNNNNNASNRQLQTLDEAQQAQAVMLHHLAAVMNSDSNMSSAISSSSTESIYHNLHFTGSTRSLRGD</sequence>
<dbReference type="OMA" id="PWPELWW"/>
<evidence type="ECO:0000256" key="5">
    <source>
        <dbReference type="ARBA" id="ARBA00022989"/>
    </source>
</evidence>
<dbReference type="STRING" id="7244.B4LRJ1"/>
<evidence type="ECO:0000256" key="8">
    <source>
        <dbReference type="SAM" id="MobiDB-lite"/>
    </source>
</evidence>
<dbReference type="KEGG" id="dvi:6627994"/>
<dbReference type="PANTHER" id="PTHR13598">
    <property type="entry name" value="AT07567P-RELATED"/>
    <property type="match status" value="1"/>
</dbReference>
<evidence type="ECO:0000256" key="1">
    <source>
        <dbReference type="ARBA" id="ARBA00004575"/>
    </source>
</evidence>
<dbReference type="eggNOG" id="ENOG502T9HR">
    <property type="taxonomic scope" value="Eukaryota"/>
</dbReference>
<comment type="similarity">
    <text evidence="2">Belongs to the NEMP family.</text>
</comment>
<evidence type="ECO:0000256" key="7">
    <source>
        <dbReference type="ARBA" id="ARBA00023242"/>
    </source>
</evidence>
<evidence type="ECO:0000256" key="6">
    <source>
        <dbReference type="ARBA" id="ARBA00023136"/>
    </source>
</evidence>
<dbReference type="OrthoDB" id="509138at2759"/>
<feature type="signal peptide" evidence="10">
    <location>
        <begin position="1"/>
        <end position="16"/>
    </location>
</feature>
<dbReference type="InParanoid" id="B4LRJ1"/>
<dbReference type="PhylomeDB" id="B4LRJ1"/>
<feature type="transmembrane region" description="Helical" evidence="9">
    <location>
        <begin position="182"/>
        <end position="204"/>
    </location>
</feature>
<dbReference type="AlphaFoldDB" id="B4LRJ1"/>
<dbReference type="InterPro" id="IPR019358">
    <property type="entry name" value="NEMP_fam"/>
</dbReference>
<keyword evidence="12" id="KW-1185">Reference proteome</keyword>